<organism evidence="2 3">
    <name type="scientific">Lentinus brumalis</name>
    <dbReference type="NCBI Taxonomy" id="2498619"/>
    <lineage>
        <taxon>Eukaryota</taxon>
        <taxon>Fungi</taxon>
        <taxon>Dikarya</taxon>
        <taxon>Basidiomycota</taxon>
        <taxon>Agaricomycotina</taxon>
        <taxon>Agaricomycetes</taxon>
        <taxon>Polyporales</taxon>
        <taxon>Polyporaceae</taxon>
        <taxon>Lentinus</taxon>
    </lineage>
</organism>
<keyword evidence="3" id="KW-1185">Reference proteome</keyword>
<dbReference type="Proteomes" id="UP000256964">
    <property type="component" value="Unassembled WGS sequence"/>
</dbReference>
<accession>A0A371DQL6</accession>
<sequence>MQCRRGDEVQRGVNDGRSRRRSRRVEVGAGIDDAEEREAGSGIGAAGERLAVNRTNTTRTVPALCVRPGKARTHAYRVLASVHSPRSPACFELASIRRVRAVATSLSITGMEVSIPARGQPNSAPALSRRLVLCRCRTAVHNTNIISSPRPLHLPQRGSPQTKVDLAGRERRPGSRRAVVTSSRTELRWAAWSARLRRQDAVTSAERTNIRGCPPV</sequence>
<reference evidence="2 3" key="1">
    <citation type="journal article" date="2018" name="Biotechnol. Biofuels">
        <title>Integrative visual omics of the white-rot fungus Polyporus brumalis exposes the biotechnological potential of its oxidative enzymes for delignifying raw plant biomass.</title>
        <authorList>
            <person name="Miyauchi S."/>
            <person name="Rancon A."/>
            <person name="Drula E."/>
            <person name="Hage H."/>
            <person name="Chaduli D."/>
            <person name="Favel A."/>
            <person name="Grisel S."/>
            <person name="Henrissat B."/>
            <person name="Herpoel-Gimbert I."/>
            <person name="Ruiz-Duenas F.J."/>
            <person name="Chevret D."/>
            <person name="Hainaut M."/>
            <person name="Lin J."/>
            <person name="Wang M."/>
            <person name="Pangilinan J."/>
            <person name="Lipzen A."/>
            <person name="Lesage-Meessen L."/>
            <person name="Navarro D."/>
            <person name="Riley R."/>
            <person name="Grigoriev I.V."/>
            <person name="Zhou S."/>
            <person name="Raouche S."/>
            <person name="Rosso M.N."/>
        </authorList>
    </citation>
    <scope>NUCLEOTIDE SEQUENCE [LARGE SCALE GENOMIC DNA]</scope>
    <source>
        <strain evidence="2 3">BRFM 1820</strain>
    </source>
</reference>
<evidence type="ECO:0000313" key="2">
    <source>
        <dbReference type="EMBL" id="RDX54829.1"/>
    </source>
</evidence>
<protein>
    <submittedName>
        <fullName evidence="2">Uncharacterized protein</fullName>
    </submittedName>
</protein>
<gene>
    <name evidence="2" type="ORF">OH76DRAFT_1002846</name>
</gene>
<dbReference type="AlphaFoldDB" id="A0A371DQL6"/>
<feature type="region of interest" description="Disordered" evidence="1">
    <location>
        <begin position="1"/>
        <end position="42"/>
    </location>
</feature>
<feature type="compositionally biased region" description="Basic and acidic residues" evidence="1">
    <location>
        <begin position="1"/>
        <end position="17"/>
    </location>
</feature>
<evidence type="ECO:0000313" key="3">
    <source>
        <dbReference type="Proteomes" id="UP000256964"/>
    </source>
</evidence>
<dbReference type="EMBL" id="KZ857384">
    <property type="protein sequence ID" value="RDX54829.1"/>
    <property type="molecule type" value="Genomic_DNA"/>
</dbReference>
<feature type="region of interest" description="Disordered" evidence="1">
    <location>
        <begin position="149"/>
        <end position="177"/>
    </location>
</feature>
<name>A0A371DQL6_9APHY</name>
<proteinExistence type="predicted"/>
<evidence type="ECO:0000256" key="1">
    <source>
        <dbReference type="SAM" id="MobiDB-lite"/>
    </source>
</evidence>